<feature type="compositionally biased region" description="Polar residues" evidence="1">
    <location>
        <begin position="30"/>
        <end position="41"/>
    </location>
</feature>
<feature type="region of interest" description="Disordered" evidence="1">
    <location>
        <begin position="1"/>
        <end position="41"/>
    </location>
</feature>
<accession>A0A8X7SJ11</accession>
<protein>
    <submittedName>
        <fullName evidence="2">Uncharacterized protein</fullName>
    </submittedName>
</protein>
<evidence type="ECO:0000313" key="3">
    <source>
        <dbReference type="Proteomes" id="UP000886595"/>
    </source>
</evidence>
<gene>
    <name evidence="2" type="ORF">Bca52824_026961</name>
</gene>
<organism evidence="2 3">
    <name type="scientific">Brassica carinata</name>
    <name type="common">Ethiopian mustard</name>
    <name type="synonym">Abyssinian cabbage</name>
    <dbReference type="NCBI Taxonomy" id="52824"/>
    <lineage>
        <taxon>Eukaryota</taxon>
        <taxon>Viridiplantae</taxon>
        <taxon>Streptophyta</taxon>
        <taxon>Embryophyta</taxon>
        <taxon>Tracheophyta</taxon>
        <taxon>Spermatophyta</taxon>
        <taxon>Magnoliopsida</taxon>
        <taxon>eudicotyledons</taxon>
        <taxon>Gunneridae</taxon>
        <taxon>Pentapetalae</taxon>
        <taxon>rosids</taxon>
        <taxon>malvids</taxon>
        <taxon>Brassicales</taxon>
        <taxon>Brassicaceae</taxon>
        <taxon>Brassiceae</taxon>
        <taxon>Brassica</taxon>
    </lineage>
</organism>
<keyword evidence="3" id="KW-1185">Reference proteome</keyword>
<evidence type="ECO:0000256" key="1">
    <source>
        <dbReference type="SAM" id="MobiDB-lite"/>
    </source>
</evidence>
<evidence type="ECO:0000313" key="2">
    <source>
        <dbReference type="EMBL" id="KAG2307213.1"/>
    </source>
</evidence>
<dbReference type="EMBL" id="JAAMPC010000006">
    <property type="protein sequence ID" value="KAG2307213.1"/>
    <property type="molecule type" value="Genomic_DNA"/>
</dbReference>
<dbReference type="OrthoDB" id="1131825at2759"/>
<feature type="region of interest" description="Disordered" evidence="1">
    <location>
        <begin position="93"/>
        <end position="124"/>
    </location>
</feature>
<sequence length="124" mass="13110">MVTGSRRAVALKVELSSSSQGKKPKGGGATTRSAEQSTNVVRSARSLATALSNLNLKVFPQDGTVLPLGEPSEVVQVLQGGVLRTISQLHHFGERLSGNESKSKGIDPPTFEDEPPIQLASEME</sequence>
<dbReference type="Proteomes" id="UP000886595">
    <property type="component" value="Unassembled WGS sequence"/>
</dbReference>
<proteinExistence type="predicted"/>
<reference evidence="2 3" key="1">
    <citation type="submission" date="2020-02" db="EMBL/GenBank/DDBJ databases">
        <authorList>
            <person name="Ma Q."/>
            <person name="Huang Y."/>
            <person name="Song X."/>
            <person name="Pei D."/>
        </authorList>
    </citation>
    <scope>NUCLEOTIDE SEQUENCE [LARGE SCALE GENOMIC DNA]</scope>
    <source>
        <strain evidence="2">Sxm20200214</strain>
        <tissue evidence="2">Leaf</tissue>
    </source>
</reference>
<name>A0A8X7SJ11_BRACI</name>
<dbReference type="AlphaFoldDB" id="A0A8X7SJ11"/>
<comment type="caution">
    <text evidence="2">The sequence shown here is derived from an EMBL/GenBank/DDBJ whole genome shotgun (WGS) entry which is preliminary data.</text>
</comment>